<dbReference type="OrthoDB" id="5828847at2"/>
<proteinExistence type="predicted"/>
<accession>A3D2J1</accession>
<keyword evidence="2" id="KW-1185">Reference proteome</keyword>
<dbReference type="KEGG" id="sbl:Sbal_1436"/>
<evidence type="ECO:0000313" key="1">
    <source>
        <dbReference type="EMBL" id="ABN60954.1"/>
    </source>
</evidence>
<dbReference type="EMBL" id="CP000563">
    <property type="protein sequence ID" value="ABN60954.1"/>
    <property type="molecule type" value="Genomic_DNA"/>
</dbReference>
<organism evidence="1 2">
    <name type="scientific">Shewanella baltica (strain OS155 / ATCC BAA-1091)</name>
    <dbReference type="NCBI Taxonomy" id="325240"/>
    <lineage>
        <taxon>Bacteria</taxon>
        <taxon>Pseudomonadati</taxon>
        <taxon>Pseudomonadota</taxon>
        <taxon>Gammaproteobacteria</taxon>
        <taxon>Alteromonadales</taxon>
        <taxon>Shewanellaceae</taxon>
        <taxon>Shewanella</taxon>
    </lineage>
</organism>
<dbReference type="HOGENOM" id="CLU_177836_0_0_6"/>
<protein>
    <recommendedName>
        <fullName evidence="3">DUF2789 domain-containing protein</fullName>
    </recommendedName>
</protein>
<dbReference type="Gene3D" id="1.10.10.1130">
    <property type="entry name" value="Uncharacterised protein PF10982, DUF2789"/>
    <property type="match status" value="1"/>
</dbReference>
<gene>
    <name evidence="1" type="ordered locus">Sbal_1436</name>
</gene>
<dbReference type="Pfam" id="PF10982">
    <property type="entry name" value="DUF2789"/>
    <property type="match status" value="1"/>
</dbReference>
<dbReference type="Proteomes" id="UP000001557">
    <property type="component" value="Chromosome"/>
</dbReference>
<evidence type="ECO:0000313" key="2">
    <source>
        <dbReference type="Proteomes" id="UP000001557"/>
    </source>
</evidence>
<reference evidence="1 2" key="1">
    <citation type="submission" date="2007-02" db="EMBL/GenBank/DDBJ databases">
        <title>Complete sequence of chromosome of Shewanella baltica OS155.</title>
        <authorList>
            <consortium name="US DOE Joint Genome Institute"/>
            <person name="Copeland A."/>
            <person name="Lucas S."/>
            <person name="Lapidus A."/>
            <person name="Barry K."/>
            <person name="Detter J.C."/>
            <person name="Glavina del Rio T."/>
            <person name="Hammon N."/>
            <person name="Israni S."/>
            <person name="Dalin E."/>
            <person name="Tice H."/>
            <person name="Pitluck S."/>
            <person name="Sims D.R."/>
            <person name="Brettin T."/>
            <person name="Bruce D."/>
            <person name="Han C."/>
            <person name="Tapia R."/>
            <person name="Brainard J."/>
            <person name="Schmutz J."/>
            <person name="Larimer F."/>
            <person name="Land M."/>
            <person name="Hauser L."/>
            <person name="Kyrpides N."/>
            <person name="Mikhailova N."/>
            <person name="Brettar I."/>
            <person name="Klappenbach J."/>
            <person name="Konstantinidis K."/>
            <person name="Rodrigues J."/>
            <person name="Tiedje J."/>
            <person name="Richardson P."/>
        </authorList>
    </citation>
    <scope>NUCLEOTIDE SEQUENCE [LARGE SCALE GENOMIC DNA]</scope>
    <source>
        <strain evidence="2">OS155 / ATCC BAA-1091</strain>
    </source>
</reference>
<evidence type="ECO:0008006" key="3">
    <source>
        <dbReference type="Google" id="ProtNLM"/>
    </source>
</evidence>
<name>A3D2J1_SHEB5</name>
<dbReference type="AlphaFoldDB" id="A3D2J1"/>
<dbReference type="InterPro" id="IPR038086">
    <property type="entry name" value="DUF2789_sf"/>
</dbReference>
<dbReference type="InterPro" id="IPR021250">
    <property type="entry name" value="DUF2789"/>
</dbReference>
<sequence length="78" mass="8869">MMDTTPVDLSHLFEQLGLDSSDEAIAQFIATHDIDHHIHLSQAPFWTPAQKSFIIEGLEADALWTEPIEQLDTQLRKL</sequence>
<dbReference type="STRING" id="325240.Sbal_1436"/>